<keyword evidence="1" id="KW-0812">Transmembrane</keyword>
<feature type="transmembrane region" description="Helical" evidence="1">
    <location>
        <begin position="6"/>
        <end position="26"/>
    </location>
</feature>
<organism evidence="2 3">
    <name type="scientific">Candidatus Defluviibacterium haderslevense</name>
    <dbReference type="NCBI Taxonomy" id="2981993"/>
    <lineage>
        <taxon>Bacteria</taxon>
        <taxon>Pseudomonadati</taxon>
        <taxon>Bacteroidota</taxon>
        <taxon>Saprospiria</taxon>
        <taxon>Saprospirales</taxon>
        <taxon>Saprospiraceae</taxon>
        <taxon>Candidatus Defluviibacterium</taxon>
    </lineage>
</organism>
<comment type="caution">
    <text evidence="2">The sequence shown here is derived from an EMBL/GenBank/DDBJ whole genome shotgun (WGS) entry which is preliminary data.</text>
</comment>
<evidence type="ECO:0000256" key="1">
    <source>
        <dbReference type="SAM" id="Phobius"/>
    </source>
</evidence>
<feature type="transmembrane region" description="Helical" evidence="1">
    <location>
        <begin position="94"/>
        <end position="116"/>
    </location>
</feature>
<feature type="transmembrane region" description="Helical" evidence="1">
    <location>
        <begin position="394"/>
        <end position="409"/>
    </location>
</feature>
<evidence type="ECO:0000313" key="3">
    <source>
        <dbReference type="Proteomes" id="UP000808349"/>
    </source>
</evidence>
<dbReference type="AlphaFoldDB" id="A0A9D7SD01"/>
<feature type="transmembrane region" description="Helical" evidence="1">
    <location>
        <begin position="122"/>
        <end position="139"/>
    </location>
</feature>
<feature type="transmembrane region" description="Helical" evidence="1">
    <location>
        <begin position="193"/>
        <end position="226"/>
    </location>
</feature>
<proteinExistence type="predicted"/>
<feature type="transmembrane region" description="Helical" evidence="1">
    <location>
        <begin position="333"/>
        <end position="352"/>
    </location>
</feature>
<accession>A0A9D7SD01</accession>
<keyword evidence="1" id="KW-0472">Membrane</keyword>
<dbReference type="EMBL" id="JADKFW010000019">
    <property type="protein sequence ID" value="MBK9719377.1"/>
    <property type="molecule type" value="Genomic_DNA"/>
</dbReference>
<feature type="transmembrane region" description="Helical" evidence="1">
    <location>
        <begin position="364"/>
        <end position="382"/>
    </location>
</feature>
<dbReference type="Proteomes" id="UP000808349">
    <property type="component" value="Unassembled WGS sequence"/>
</dbReference>
<sequence length="478" mass="55918">MKGLNISLIILLIIDLVFSFYQYYYIPLDGDMAAIIVPSPQFQKMMQDPFGMHALNNHEMYMGSNRFFAHWTMKLYFETIPILLQHFTDPITSIYLSCAFAKIITHLLLVILVWFYCLEKPIIKSLHFILFTLIISSFFQTYGFHNTMGIIDTSITYQFFYAWPMCLLMVFYLPFIIRFYHNKHFQFSPIQQIFSYLLALIMAFNGPLLPAIVTIISFIIATSLICSCLKKHEGITFLNYIKQQISLIPKPFIFLYFFTLITSIYSLYIGTFNVENLNTKASILERYQKLPFGLFKILSENLGWSLIIVFTCTNIYLARKINALSTYKMNRTIKYIGLFILLYIALLPLGGYREYRPFILRYDTLIPVTLIILMLNGTLIINNLHHINHQYKKYYIGFLVFIVAAFNISDSKIPKNNLCEKNALLNISNSNNDTLRLTNDCTVMSWNKIKKSEALHLNSIFLKNVNVIQKNVIFYHYE</sequence>
<name>A0A9D7SD01_9BACT</name>
<feature type="transmembrane region" description="Helical" evidence="1">
    <location>
        <begin position="247"/>
        <end position="268"/>
    </location>
</feature>
<gene>
    <name evidence="2" type="ORF">IPO85_18060</name>
</gene>
<feature type="transmembrane region" description="Helical" evidence="1">
    <location>
        <begin position="160"/>
        <end position="181"/>
    </location>
</feature>
<protein>
    <submittedName>
        <fullName evidence="2">Uncharacterized protein</fullName>
    </submittedName>
</protein>
<keyword evidence="1" id="KW-1133">Transmembrane helix</keyword>
<evidence type="ECO:0000313" key="2">
    <source>
        <dbReference type="EMBL" id="MBK9719377.1"/>
    </source>
</evidence>
<reference evidence="2 3" key="1">
    <citation type="submission" date="2020-10" db="EMBL/GenBank/DDBJ databases">
        <title>Connecting structure to function with the recovery of over 1000 high-quality activated sludge metagenome-assembled genomes encoding full-length rRNA genes using long-read sequencing.</title>
        <authorList>
            <person name="Singleton C.M."/>
            <person name="Petriglieri F."/>
            <person name="Kristensen J.M."/>
            <person name="Kirkegaard R.H."/>
            <person name="Michaelsen T.Y."/>
            <person name="Andersen M.H."/>
            <person name="Karst S.M."/>
            <person name="Dueholm M.S."/>
            <person name="Nielsen P.H."/>
            <person name="Albertsen M."/>
        </authorList>
    </citation>
    <scope>NUCLEOTIDE SEQUENCE [LARGE SCALE GENOMIC DNA]</scope>
    <source>
        <strain evidence="2">Ribe_18-Q3-R11-54_BAT3C.373</strain>
    </source>
</reference>
<feature type="transmembrane region" description="Helical" evidence="1">
    <location>
        <begin position="302"/>
        <end position="321"/>
    </location>
</feature>